<dbReference type="InterPro" id="IPR001563">
    <property type="entry name" value="Peptidase_S10"/>
</dbReference>
<dbReference type="GO" id="GO:0000324">
    <property type="term" value="C:fungal-type vacuole"/>
    <property type="evidence" value="ECO:0007669"/>
    <property type="project" value="TreeGrafter"/>
</dbReference>
<dbReference type="PANTHER" id="PTHR11802:SF113">
    <property type="entry name" value="SERINE CARBOXYPEPTIDASE CTSA-4.1"/>
    <property type="match status" value="1"/>
</dbReference>
<feature type="signal peptide" evidence="7">
    <location>
        <begin position="1"/>
        <end position="20"/>
    </location>
</feature>
<keyword evidence="6" id="KW-0325">Glycoprotein</keyword>
<comment type="similarity">
    <text evidence="1 7">Belongs to the peptidase S10 family.</text>
</comment>
<dbReference type="Gene3D" id="3.40.50.1820">
    <property type="entry name" value="alpha/beta hydrolase"/>
    <property type="match status" value="1"/>
</dbReference>
<name>A0A9P8P3C3_9ASCO</name>
<dbReference type="InterPro" id="IPR033124">
    <property type="entry name" value="Ser_caboxypep_his_AS"/>
</dbReference>
<evidence type="ECO:0000256" key="5">
    <source>
        <dbReference type="ARBA" id="ARBA00022801"/>
    </source>
</evidence>
<dbReference type="InterPro" id="IPR029058">
    <property type="entry name" value="AB_hydrolase_fold"/>
</dbReference>
<feature type="chain" id="PRO_5040544434" description="Carboxypeptidase" evidence="7">
    <location>
        <begin position="21"/>
        <end position="535"/>
    </location>
</feature>
<evidence type="ECO:0000256" key="3">
    <source>
        <dbReference type="ARBA" id="ARBA00022670"/>
    </source>
</evidence>
<evidence type="ECO:0000313" key="8">
    <source>
        <dbReference type="EMBL" id="KAH3664284.1"/>
    </source>
</evidence>
<evidence type="ECO:0000256" key="4">
    <source>
        <dbReference type="ARBA" id="ARBA00022729"/>
    </source>
</evidence>
<dbReference type="EMBL" id="JAEUBE010000327">
    <property type="protein sequence ID" value="KAH3664284.1"/>
    <property type="molecule type" value="Genomic_DNA"/>
</dbReference>
<keyword evidence="9" id="KW-1185">Reference proteome</keyword>
<dbReference type="PRINTS" id="PR00724">
    <property type="entry name" value="CRBOXYPTASEC"/>
</dbReference>
<organism evidence="8 9">
    <name type="scientific">Ogataea philodendri</name>
    <dbReference type="NCBI Taxonomy" id="1378263"/>
    <lineage>
        <taxon>Eukaryota</taxon>
        <taxon>Fungi</taxon>
        <taxon>Dikarya</taxon>
        <taxon>Ascomycota</taxon>
        <taxon>Saccharomycotina</taxon>
        <taxon>Pichiomycetes</taxon>
        <taxon>Pichiales</taxon>
        <taxon>Pichiaceae</taxon>
        <taxon>Ogataea</taxon>
    </lineage>
</organism>
<dbReference type="InterPro" id="IPR018202">
    <property type="entry name" value="Ser_caboxypep_ser_AS"/>
</dbReference>
<sequence length="535" mass="59839">MKSQSLWALGAYLCSQVCGAAVSNQQQVLGLGIENDLLQHKFDSVLQDDVRQAWKFLEESMDLESLKKAYNNFENAVCPITSSFPVDTLVANKEAEVVTLDKLPNYQLRINKAKNDPLSLGVDTVKQSAGYFDINEDDKHLFYWFFESRNDPAKDPVILWLNGGPGCSSLTGCLFELGPSSINGTTLKPIYNPYSWNSNASVIFLEQPVGVGYSYSTKSSVSSTKVAAKDVFAFLELFFTKFSQYAKNDFHIAGESYAGHYIPNIAAEILDHQNKSFELTSILIGNGITDALIQYGWYGPMACNGTLSGYKQIIPDSDCELIDEKYPRCARLIEACYRTESAITCLPANIYCETIMEPFSKTGLNYYDIRGPCETDGDLCYFGMDYIDKYMNLPEVKQALGSEVDSYTGCDDSVFRQFIFSGDEPKPFQQYVAQVLEAGLPVLIYAGDKDYICNWLGNLAWTEALEWTNTTSFQNAEFKNWYTLEDGLAAGEVKSNGQFTFARVYDAGHMVPYDQPISALDMVNRWISGDIAYDL</sequence>
<keyword evidence="4 7" id="KW-0732">Signal</keyword>
<evidence type="ECO:0000256" key="2">
    <source>
        <dbReference type="ARBA" id="ARBA00022645"/>
    </source>
</evidence>
<dbReference type="Proteomes" id="UP000769157">
    <property type="component" value="Unassembled WGS sequence"/>
</dbReference>
<keyword evidence="5 7" id="KW-0378">Hydrolase</keyword>
<dbReference type="SUPFAM" id="SSF53474">
    <property type="entry name" value="alpha/beta-Hydrolases"/>
    <property type="match status" value="1"/>
</dbReference>
<proteinExistence type="inferred from homology"/>
<accession>A0A9P8P3C3</accession>
<protein>
    <recommendedName>
        <fullName evidence="7">Carboxypeptidase</fullName>
        <ecNumber evidence="7">3.4.16.-</ecNumber>
    </recommendedName>
</protein>
<dbReference type="GO" id="GO:0006508">
    <property type="term" value="P:proteolysis"/>
    <property type="evidence" value="ECO:0007669"/>
    <property type="project" value="UniProtKB-KW"/>
</dbReference>
<dbReference type="RefSeq" id="XP_046060556.1">
    <property type="nucleotide sequence ID" value="XM_046205735.1"/>
</dbReference>
<evidence type="ECO:0000256" key="1">
    <source>
        <dbReference type="ARBA" id="ARBA00009431"/>
    </source>
</evidence>
<reference evidence="8" key="1">
    <citation type="journal article" date="2021" name="Open Biol.">
        <title>Shared evolutionary footprints suggest mitochondrial oxidative damage underlies multiple complex I losses in fungi.</title>
        <authorList>
            <person name="Schikora-Tamarit M.A."/>
            <person name="Marcet-Houben M."/>
            <person name="Nosek J."/>
            <person name="Gabaldon T."/>
        </authorList>
    </citation>
    <scope>NUCLEOTIDE SEQUENCE</scope>
    <source>
        <strain evidence="8">CBS6075</strain>
    </source>
</reference>
<evidence type="ECO:0000256" key="6">
    <source>
        <dbReference type="ARBA" id="ARBA00023180"/>
    </source>
</evidence>
<comment type="caution">
    <text evidence="8">The sequence shown here is derived from an EMBL/GenBank/DDBJ whole genome shotgun (WGS) entry which is preliminary data.</text>
</comment>
<gene>
    <name evidence="8" type="ORF">OGAPHI_004636</name>
</gene>
<reference evidence="8" key="2">
    <citation type="submission" date="2021-01" db="EMBL/GenBank/DDBJ databases">
        <authorList>
            <person name="Schikora-Tamarit M.A."/>
        </authorList>
    </citation>
    <scope>NUCLEOTIDE SEQUENCE</scope>
    <source>
        <strain evidence="8">CBS6075</strain>
    </source>
</reference>
<dbReference type="AlphaFoldDB" id="A0A9P8P3C3"/>
<dbReference type="PROSITE" id="PS00131">
    <property type="entry name" value="CARBOXYPEPT_SER_SER"/>
    <property type="match status" value="1"/>
</dbReference>
<dbReference type="PANTHER" id="PTHR11802">
    <property type="entry name" value="SERINE PROTEASE FAMILY S10 SERINE CARBOXYPEPTIDASE"/>
    <property type="match status" value="1"/>
</dbReference>
<dbReference type="PROSITE" id="PS00560">
    <property type="entry name" value="CARBOXYPEPT_SER_HIS"/>
    <property type="match status" value="1"/>
</dbReference>
<dbReference type="Gene3D" id="1.10.287.410">
    <property type="match status" value="1"/>
</dbReference>
<dbReference type="OrthoDB" id="443318at2759"/>
<evidence type="ECO:0000313" key="9">
    <source>
        <dbReference type="Proteomes" id="UP000769157"/>
    </source>
</evidence>
<dbReference type="Pfam" id="PF00450">
    <property type="entry name" value="Peptidase_S10"/>
    <property type="match status" value="1"/>
</dbReference>
<dbReference type="GO" id="GO:0004185">
    <property type="term" value="F:serine-type carboxypeptidase activity"/>
    <property type="evidence" value="ECO:0007669"/>
    <property type="project" value="UniProtKB-UniRule"/>
</dbReference>
<keyword evidence="3 7" id="KW-0645">Protease</keyword>
<dbReference type="EC" id="3.4.16.-" evidence="7"/>
<dbReference type="GeneID" id="70236601"/>
<keyword evidence="2 7" id="KW-0121">Carboxypeptidase</keyword>
<evidence type="ECO:0000256" key="7">
    <source>
        <dbReference type="RuleBase" id="RU361156"/>
    </source>
</evidence>